<dbReference type="eggNOG" id="KOG4642">
    <property type="taxonomic scope" value="Eukaryota"/>
</dbReference>
<dbReference type="PANTHER" id="PTHR46803">
    <property type="entry name" value="E3 UBIQUITIN-PROTEIN LIGASE CHIP"/>
    <property type="match status" value="1"/>
</dbReference>
<reference evidence="8 9" key="1">
    <citation type="journal article" date="2006" name="Nature">
        <title>Global trends of whole-genome duplications revealed by the ciliate Paramecium tetraurelia.</title>
        <authorList>
            <consortium name="Genoscope"/>
            <person name="Aury J.-M."/>
            <person name="Jaillon O."/>
            <person name="Duret L."/>
            <person name="Noel B."/>
            <person name="Jubin C."/>
            <person name="Porcel B.M."/>
            <person name="Segurens B."/>
            <person name="Daubin V."/>
            <person name="Anthouard V."/>
            <person name="Aiach N."/>
            <person name="Arnaiz O."/>
            <person name="Billaut A."/>
            <person name="Beisson J."/>
            <person name="Blanc I."/>
            <person name="Bouhouche K."/>
            <person name="Camara F."/>
            <person name="Duharcourt S."/>
            <person name="Guigo R."/>
            <person name="Gogendeau D."/>
            <person name="Katinka M."/>
            <person name="Keller A.-M."/>
            <person name="Kissmehl R."/>
            <person name="Klotz C."/>
            <person name="Koll F."/>
            <person name="Le Moue A."/>
            <person name="Lepere C."/>
            <person name="Malinsky S."/>
            <person name="Nowacki M."/>
            <person name="Nowak J.K."/>
            <person name="Plattner H."/>
            <person name="Poulain J."/>
            <person name="Ruiz F."/>
            <person name="Serrano V."/>
            <person name="Zagulski M."/>
            <person name="Dessen P."/>
            <person name="Betermier M."/>
            <person name="Weissenbach J."/>
            <person name="Scarpelli C."/>
            <person name="Schachter V."/>
            <person name="Sperling L."/>
            <person name="Meyer E."/>
            <person name="Cohen J."/>
            <person name="Wincker P."/>
        </authorList>
    </citation>
    <scope>NUCLEOTIDE SEQUENCE [LARGE SCALE GENOMIC DNA]</scope>
    <source>
        <strain evidence="8 9">Stock d4-2</strain>
    </source>
</reference>
<dbReference type="InParanoid" id="A0EI56"/>
<dbReference type="SMART" id="SM00504">
    <property type="entry name" value="Ubox"/>
    <property type="match status" value="1"/>
</dbReference>
<dbReference type="SUPFAM" id="SSF48452">
    <property type="entry name" value="TPR-like"/>
    <property type="match status" value="1"/>
</dbReference>
<dbReference type="GO" id="GO:0071218">
    <property type="term" value="P:cellular response to misfolded protein"/>
    <property type="evidence" value="ECO:0000318"/>
    <property type="project" value="GO_Central"/>
</dbReference>
<keyword evidence="4" id="KW-0677">Repeat</keyword>
<dbReference type="KEGG" id="ptm:GSPATT00027324001"/>
<evidence type="ECO:0000256" key="3">
    <source>
        <dbReference type="ARBA" id="ARBA00022679"/>
    </source>
</evidence>
<protein>
    <recommendedName>
        <fullName evidence="2">RING-type E3 ubiquitin transferase</fullName>
        <ecNumber evidence="2">2.3.2.27</ecNumber>
    </recommendedName>
</protein>
<dbReference type="PROSITE" id="PS50005">
    <property type="entry name" value="TPR"/>
    <property type="match status" value="1"/>
</dbReference>
<keyword evidence="9" id="KW-1185">Reference proteome</keyword>
<dbReference type="GO" id="GO:0061630">
    <property type="term" value="F:ubiquitin protein ligase activity"/>
    <property type="evidence" value="ECO:0000318"/>
    <property type="project" value="GO_Central"/>
</dbReference>
<evidence type="ECO:0000313" key="8">
    <source>
        <dbReference type="EMBL" id="CAK94997.1"/>
    </source>
</evidence>
<dbReference type="GO" id="GO:0005737">
    <property type="term" value="C:cytoplasm"/>
    <property type="evidence" value="ECO:0000318"/>
    <property type="project" value="GO_Central"/>
</dbReference>
<keyword evidence="3" id="KW-0808">Transferase</keyword>
<dbReference type="Proteomes" id="UP000000600">
    <property type="component" value="Unassembled WGS sequence"/>
</dbReference>
<dbReference type="GO" id="GO:0000209">
    <property type="term" value="P:protein polyubiquitination"/>
    <property type="evidence" value="ECO:0000318"/>
    <property type="project" value="GO_Central"/>
</dbReference>
<keyword evidence="5" id="KW-0833">Ubl conjugation pathway</keyword>
<evidence type="ECO:0000256" key="2">
    <source>
        <dbReference type="ARBA" id="ARBA00012483"/>
    </source>
</evidence>
<dbReference type="AlphaFoldDB" id="A0EI56"/>
<dbReference type="OMA" id="YFDPCTR"/>
<dbReference type="GO" id="GO:0045862">
    <property type="term" value="P:positive regulation of proteolysis"/>
    <property type="evidence" value="ECO:0000318"/>
    <property type="project" value="GO_Central"/>
</dbReference>
<dbReference type="STRING" id="5888.A0EI56"/>
<dbReference type="GO" id="GO:0043161">
    <property type="term" value="P:proteasome-mediated ubiquitin-dependent protein catabolic process"/>
    <property type="evidence" value="ECO:0000318"/>
    <property type="project" value="GO_Central"/>
</dbReference>
<evidence type="ECO:0000259" key="7">
    <source>
        <dbReference type="SMART" id="SM00504"/>
    </source>
</evidence>
<name>A0EI56_PARTE</name>
<feature type="repeat" description="TPR" evidence="6">
    <location>
        <begin position="95"/>
        <end position="128"/>
    </location>
</feature>
<gene>
    <name evidence="8" type="ORF">GSPATT00027324001</name>
</gene>
<dbReference type="Pfam" id="PF04564">
    <property type="entry name" value="U-box"/>
    <property type="match status" value="1"/>
</dbReference>
<keyword evidence="6" id="KW-0802">TPR repeat</keyword>
<evidence type="ECO:0000313" key="9">
    <source>
        <dbReference type="Proteomes" id="UP000000600"/>
    </source>
</evidence>
<comment type="catalytic activity">
    <reaction evidence="1">
        <text>S-ubiquitinyl-[E2 ubiquitin-conjugating enzyme]-L-cysteine + [acceptor protein]-L-lysine = [E2 ubiquitin-conjugating enzyme]-L-cysteine + N(6)-ubiquitinyl-[acceptor protein]-L-lysine.</text>
        <dbReference type="EC" id="2.3.2.27"/>
    </reaction>
</comment>
<dbReference type="InterPro" id="IPR011990">
    <property type="entry name" value="TPR-like_helical_dom_sf"/>
</dbReference>
<dbReference type="InterPro" id="IPR013083">
    <property type="entry name" value="Znf_RING/FYVE/PHD"/>
</dbReference>
<dbReference type="InterPro" id="IPR003613">
    <property type="entry name" value="Ubox_domain"/>
</dbReference>
<dbReference type="HOGENOM" id="CLU_840591_0_0_1"/>
<dbReference type="SMART" id="SM00028">
    <property type="entry name" value="TPR"/>
    <property type="match status" value="2"/>
</dbReference>
<dbReference type="Gene3D" id="3.30.40.10">
    <property type="entry name" value="Zinc/RING finger domain, C3HC4 (zinc finger)"/>
    <property type="match status" value="1"/>
</dbReference>
<dbReference type="GO" id="GO:0051087">
    <property type="term" value="F:protein-folding chaperone binding"/>
    <property type="evidence" value="ECO:0000318"/>
    <property type="project" value="GO_Central"/>
</dbReference>
<accession>A0EI56</accession>
<dbReference type="SUPFAM" id="SSF57850">
    <property type="entry name" value="RING/U-box"/>
    <property type="match status" value="1"/>
</dbReference>
<dbReference type="Gene3D" id="1.25.40.10">
    <property type="entry name" value="Tetratricopeptide repeat domain"/>
    <property type="match status" value="1"/>
</dbReference>
<dbReference type="CDD" id="cd07177">
    <property type="entry name" value="terB_like"/>
    <property type="match status" value="1"/>
</dbReference>
<organism evidence="8 9">
    <name type="scientific">Paramecium tetraurelia</name>
    <dbReference type="NCBI Taxonomy" id="5888"/>
    <lineage>
        <taxon>Eukaryota</taxon>
        <taxon>Sar</taxon>
        <taxon>Alveolata</taxon>
        <taxon>Ciliophora</taxon>
        <taxon>Intramacronucleata</taxon>
        <taxon>Oligohymenophorea</taxon>
        <taxon>Peniculida</taxon>
        <taxon>Parameciidae</taxon>
        <taxon>Paramecium</taxon>
    </lineage>
</organism>
<evidence type="ECO:0000256" key="1">
    <source>
        <dbReference type="ARBA" id="ARBA00000900"/>
    </source>
</evidence>
<dbReference type="EMBL" id="CT868680">
    <property type="protein sequence ID" value="CAK94997.1"/>
    <property type="molecule type" value="Genomic_DNA"/>
</dbReference>
<evidence type="ECO:0000256" key="5">
    <source>
        <dbReference type="ARBA" id="ARBA00022786"/>
    </source>
</evidence>
<evidence type="ECO:0000256" key="6">
    <source>
        <dbReference type="PROSITE-ProRule" id="PRU00339"/>
    </source>
</evidence>
<dbReference type="EC" id="2.3.2.27" evidence="2"/>
<dbReference type="GO" id="GO:0006515">
    <property type="term" value="P:protein quality control for misfolded or incompletely synthesized proteins"/>
    <property type="evidence" value="ECO:0000318"/>
    <property type="project" value="GO_Central"/>
</dbReference>
<feature type="domain" description="U-box" evidence="7">
    <location>
        <begin position="289"/>
        <end position="347"/>
    </location>
</feature>
<dbReference type="OrthoDB" id="273087at2759"/>
<proteinExistence type="predicted"/>
<sequence>MNDKRIKICEFSDTCQVQNCKNLHSSDQGFFYKVQLEKAKHQIKCKKNCKHFNTCLDVHENERLFIQCQKNCDDSDCIFAHETNIRQNEESLKNANLYKEQGNELYKKGEYENAISAFDEAIKHNNQMSVLYSNKALCYKKLKNWNQVKELSVQALKIDENNYRAHYLDAISTVELIKQKPTSSIIDVLRNQLQTLQLSRLYSYIIVEIQAIDRQLHSLMNLSNEKNKVEILIEHFKKSEEGLNLLKYVENSKLPQEQKENLVQFLWSKILREQTILKPLGHEEDMPEHLTCPITFESFSDPVLTDSGQTYERLAIENHTKKNGYFDPCTRKPLKHQYISNLQILWAVQFLKKKKKLHLQFIEAIQFE</sequence>
<dbReference type="InterPro" id="IPR019734">
    <property type="entry name" value="TPR_rpt"/>
</dbReference>
<dbReference type="GeneID" id="5048155"/>
<evidence type="ECO:0000256" key="4">
    <source>
        <dbReference type="ARBA" id="ARBA00022737"/>
    </source>
</evidence>
<dbReference type="PANTHER" id="PTHR46803:SF2">
    <property type="entry name" value="E3 UBIQUITIN-PROTEIN LIGASE CHIP"/>
    <property type="match status" value="1"/>
</dbReference>
<dbReference type="RefSeq" id="XP_001462370.1">
    <property type="nucleotide sequence ID" value="XM_001462333.1"/>
</dbReference>